<evidence type="ECO:0000313" key="2">
    <source>
        <dbReference type="EMBL" id="VFJ70403.1"/>
    </source>
</evidence>
<sequence length="181" mass="19912">MALGGLALAGANRGMGGEISPDGEDGVLYALEVQSLNLQGTELVVLSACDTGRGEIDYSDGIYGLTRAFRIAGAKNILMTLWPLEKGSGLSFFHNDFYRATLLGSREVKQGKKKDLTPFARDPICANPRGYLVRRHIFRAGAQLHHESTHLETEEGFRGDDQMVHHLDVQNTLSRSIQDQR</sequence>
<protein>
    <submittedName>
        <fullName evidence="2">CHAT domain-containing protein</fullName>
    </submittedName>
</protein>
<accession>A0A450TQT3</accession>
<dbReference type="AlphaFoldDB" id="A0A450TQT3"/>
<gene>
    <name evidence="2" type="ORF">BECKFW1821C_GA0114237_10233</name>
</gene>
<reference evidence="2" key="1">
    <citation type="submission" date="2019-02" db="EMBL/GenBank/DDBJ databases">
        <authorList>
            <person name="Gruber-Vodicka R. H."/>
            <person name="Seah K. B. B."/>
        </authorList>
    </citation>
    <scope>NUCLEOTIDE SEQUENCE</scope>
    <source>
        <strain evidence="2">BECK_BZ131</strain>
    </source>
</reference>
<dbReference type="InterPro" id="IPR024983">
    <property type="entry name" value="CHAT_dom"/>
</dbReference>
<proteinExistence type="predicted"/>
<organism evidence="2">
    <name type="scientific">Candidatus Kentrum sp. FW</name>
    <dbReference type="NCBI Taxonomy" id="2126338"/>
    <lineage>
        <taxon>Bacteria</taxon>
        <taxon>Pseudomonadati</taxon>
        <taxon>Pseudomonadota</taxon>
        <taxon>Gammaproteobacteria</taxon>
        <taxon>Candidatus Kentrum</taxon>
    </lineage>
</organism>
<name>A0A450TQT3_9GAMM</name>
<evidence type="ECO:0000259" key="1">
    <source>
        <dbReference type="Pfam" id="PF12770"/>
    </source>
</evidence>
<feature type="domain" description="CHAT" evidence="1">
    <location>
        <begin position="4"/>
        <end position="101"/>
    </location>
</feature>
<dbReference type="Pfam" id="PF12770">
    <property type="entry name" value="CHAT"/>
    <property type="match status" value="1"/>
</dbReference>
<dbReference type="EMBL" id="CAADFE010000023">
    <property type="protein sequence ID" value="VFJ70403.1"/>
    <property type="molecule type" value="Genomic_DNA"/>
</dbReference>